<dbReference type="GO" id="GO:0005737">
    <property type="term" value="C:cytoplasm"/>
    <property type="evidence" value="ECO:0007669"/>
    <property type="project" value="TreeGrafter"/>
</dbReference>
<evidence type="ECO:0000256" key="1">
    <source>
        <dbReference type="ARBA" id="ARBA00022598"/>
    </source>
</evidence>
<sequence length="458" mass="50748">MVVLGDPATTGFSRLHAFCTSTGRQRSDLCRRKYSQPDRFHLIRGGLTRWHDHGLSVSRVLVPKLPAVSKGQHGSLVEELDSLEVYPKIIHFFRRPLLHDNAVVELLRQVQAKVSGDIVEIKTEVCFNIGVDGDPSKEKLGALTWLLQETFEPENLQAESFLEKEIDIDAGIVIVEVGALTWLLQETFEPENLQAESFHEKEVDIDTGIVIVEVGPPMSFTTAWSTNAESTYQACSLIVVTLKVTTFHTCAILDPVIVISVIERGRQALEEINVKMGLSFDEQDIQYYTRLFRDDIKRNPTTVELFDVVHIPVALKGFAVSQLRPVSPGLTCPLDNMMPELDVLFTAETHNFPCAIAPYRKAETGAGDSSFTYPSNLATPLQILVSASDGASDYGNKFGEPLIQGYTRTFGMRLPNGERREWLKPMMFSGGIGQIDHAHISKGEPEVGMLVVKIGGPA</sequence>
<dbReference type="AlphaFoldDB" id="A0A8J5EZB8"/>
<name>A0A8J5EZB8_ZINOF</name>
<evidence type="ECO:0000256" key="3">
    <source>
        <dbReference type="ARBA" id="ARBA00022755"/>
    </source>
</evidence>
<evidence type="ECO:0000256" key="2">
    <source>
        <dbReference type="ARBA" id="ARBA00022741"/>
    </source>
</evidence>
<dbReference type="FunFam" id="1.10.8.750:FF:000001">
    <property type="entry name" value="Putative phosphoribosylformylglycinamidine synthase"/>
    <property type="match status" value="1"/>
</dbReference>
<evidence type="ECO:0000313" key="5">
    <source>
        <dbReference type="EMBL" id="KAG6475677.1"/>
    </source>
</evidence>
<keyword evidence="1" id="KW-0436">Ligase</keyword>
<keyword evidence="3" id="KW-0658">Purine biosynthesis</keyword>
<comment type="caution">
    <text evidence="5">The sequence shown here is derived from an EMBL/GenBank/DDBJ whole genome shotgun (WGS) entry which is preliminary data.</text>
</comment>
<dbReference type="Proteomes" id="UP000734854">
    <property type="component" value="Unassembled WGS sequence"/>
</dbReference>
<reference evidence="5 6" key="1">
    <citation type="submission" date="2020-08" db="EMBL/GenBank/DDBJ databases">
        <title>Plant Genome Project.</title>
        <authorList>
            <person name="Zhang R.-G."/>
        </authorList>
    </citation>
    <scope>NUCLEOTIDE SEQUENCE [LARGE SCALE GENOMIC DNA]</scope>
    <source>
        <tissue evidence="5">Rhizome</tissue>
    </source>
</reference>
<dbReference type="GO" id="GO:0006164">
    <property type="term" value="P:purine nucleotide biosynthetic process"/>
    <property type="evidence" value="ECO:0007669"/>
    <property type="project" value="UniProtKB-KW"/>
</dbReference>
<proteinExistence type="predicted"/>
<dbReference type="InterPro" id="IPR036604">
    <property type="entry name" value="PurS-like_sf"/>
</dbReference>
<evidence type="ECO:0000313" key="6">
    <source>
        <dbReference type="Proteomes" id="UP000734854"/>
    </source>
</evidence>
<dbReference type="SUPFAM" id="SSF109736">
    <property type="entry name" value="FGAM synthase PurL, linker domain"/>
    <property type="match status" value="1"/>
</dbReference>
<evidence type="ECO:0000256" key="4">
    <source>
        <dbReference type="ARBA" id="ARBA00022840"/>
    </source>
</evidence>
<dbReference type="GO" id="GO:0005524">
    <property type="term" value="F:ATP binding"/>
    <property type="evidence" value="ECO:0007669"/>
    <property type="project" value="UniProtKB-KW"/>
</dbReference>
<keyword evidence="6" id="KW-1185">Reference proteome</keyword>
<keyword evidence="2" id="KW-0547">Nucleotide-binding</keyword>
<dbReference type="GO" id="GO:0004642">
    <property type="term" value="F:phosphoribosylformylglycinamidine synthase activity"/>
    <property type="evidence" value="ECO:0007669"/>
    <property type="project" value="TreeGrafter"/>
</dbReference>
<dbReference type="PANTHER" id="PTHR10099">
    <property type="entry name" value="PHOSPHORIBOSYLFORMYLGLYCINAMIDINE SYNTHASE"/>
    <property type="match status" value="1"/>
</dbReference>
<dbReference type="InterPro" id="IPR036921">
    <property type="entry name" value="PurM-like_N_sf"/>
</dbReference>
<organism evidence="5 6">
    <name type="scientific">Zingiber officinale</name>
    <name type="common">Ginger</name>
    <name type="synonym">Amomum zingiber</name>
    <dbReference type="NCBI Taxonomy" id="94328"/>
    <lineage>
        <taxon>Eukaryota</taxon>
        <taxon>Viridiplantae</taxon>
        <taxon>Streptophyta</taxon>
        <taxon>Embryophyta</taxon>
        <taxon>Tracheophyta</taxon>
        <taxon>Spermatophyta</taxon>
        <taxon>Magnoliopsida</taxon>
        <taxon>Liliopsida</taxon>
        <taxon>Zingiberales</taxon>
        <taxon>Zingiberaceae</taxon>
        <taxon>Zingiber</taxon>
    </lineage>
</organism>
<accession>A0A8J5EZB8</accession>
<protein>
    <submittedName>
        <fullName evidence="5">Uncharacterized protein</fullName>
    </submittedName>
</protein>
<dbReference type="SUPFAM" id="SSF82697">
    <property type="entry name" value="PurS-like"/>
    <property type="match status" value="1"/>
</dbReference>
<dbReference type="Gene3D" id="1.10.8.750">
    <property type="entry name" value="Phosphoribosylformylglycinamidine synthase, linker domain"/>
    <property type="match status" value="1"/>
</dbReference>
<dbReference type="SUPFAM" id="SSF55326">
    <property type="entry name" value="PurM N-terminal domain-like"/>
    <property type="match status" value="1"/>
</dbReference>
<dbReference type="PANTHER" id="PTHR10099:SF1">
    <property type="entry name" value="PHOSPHORIBOSYLFORMYLGLYCINAMIDINE SYNTHASE"/>
    <property type="match status" value="1"/>
</dbReference>
<keyword evidence="4" id="KW-0067">ATP-binding</keyword>
<dbReference type="Gene3D" id="3.30.1330.10">
    <property type="entry name" value="PurM-like, N-terminal domain"/>
    <property type="match status" value="1"/>
</dbReference>
<gene>
    <name evidence="5" type="ORF">ZIOFF_064906</name>
</gene>
<dbReference type="EMBL" id="JACMSC010000018">
    <property type="protein sequence ID" value="KAG6475677.1"/>
    <property type="molecule type" value="Genomic_DNA"/>
</dbReference>